<accession>A0AA88H2H1</accession>
<reference evidence="2" key="1">
    <citation type="submission" date="2023-07" db="EMBL/GenBank/DDBJ databases">
        <title>Chromosome-level genome assembly of Artemia franciscana.</title>
        <authorList>
            <person name="Jo E."/>
        </authorList>
    </citation>
    <scope>NUCLEOTIDE SEQUENCE</scope>
    <source>
        <tissue evidence="2">Whole body</tissue>
    </source>
</reference>
<dbReference type="Proteomes" id="UP001187531">
    <property type="component" value="Unassembled WGS sequence"/>
</dbReference>
<comment type="caution">
    <text evidence="2">The sequence shown here is derived from an EMBL/GenBank/DDBJ whole genome shotgun (WGS) entry which is preliminary data.</text>
</comment>
<evidence type="ECO:0000256" key="1">
    <source>
        <dbReference type="SAM" id="SignalP"/>
    </source>
</evidence>
<name>A0AA88H2H1_ARTSF</name>
<keyword evidence="1" id="KW-0732">Signal</keyword>
<proteinExistence type="predicted"/>
<feature type="chain" id="PRO_5041721094" evidence="1">
    <location>
        <begin position="20"/>
        <end position="517"/>
    </location>
</feature>
<dbReference type="AlphaFoldDB" id="A0AA88H2H1"/>
<organism evidence="2 3">
    <name type="scientific">Artemia franciscana</name>
    <name type="common">Brine shrimp</name>
    <name type="synonym">Artemia sanfranciscana</name>
    <dbReference type="NCBI Taxonomy" id="6661"/>
    <lineage>
        <taxon>Eukaryota</taxon>
        <taxon>Metazoa</taxon>
        <taxon>Ecdysozoa</taxon>
        <taxon>Arthropoda</taxon>
        <taxon>Crustacea</taxon>
        <taxon>Branchiopoda</taxon>
        <taxon>Anostraca</taxon>
        <taxon>Artemiidae</taxon>
        <taxon>Artemia</taxon>
    </lineage>
</organism>
<feature type="signal peptide" evidence="1">
    <location>
        <begin position="1"/>
        <end position="19"/>
    </location>
</feature>
<dbReference type="EMBL" id="JAVRJZ010000119">
    <property type="protein sequence ID" value="KAK2703090.1"/>
    <property type="molecule type" value="Genomic_DNA"/>
</dbReference>
<protein>
    <submittedName>
        <fullName evidence="2">Uncharacterized protein</fullName>
    </submittedName>
</protein>
<gene>
    <name evidence="2" type="ORF">QYM36_018373</name>
</gene>
<evidence type="ECO:0000313" key="2">
    <source>
        <dbReference type="EMBL" id="KAK2703090.1"/>
    </source>
</evidence>
<evidence type="ECO:0000313" key="3">
    <source>
        <dbReference type="Proteomes" id="UP001187531"/>
    </source>
</evidence>
<keyword evidence="3" id="KW-1185">Reference proteome</keyword>
<sequence>MKKQIWILFFLHTCFLVQSEWISIFPSKGGRRRHNLDYTEPHLWGKNSFLQGRKIYKNYDISDEIQGDDPLVWRDDADHLIEIESMEYNVGGIKKTVPSSTIMPPELFTKSLVKSTNWNLENSIVNEATPANWLKLFPKSESKEVTFPGPPVPVSRHSSQINSVNDTWNERVLEEELEELEEKRGYGLNTKQSLHATTVSTTSVLKSLYKNDKLKANNLGTLNPNSRGVANYDFLEKKNAHNYPFEVELKAAESVKRKLFQSRPRSRQNFLAPIDLIKMKDFDSGFKEKEVQFTNKGETAPNSIKLQDNFSATELPIPVLNAAVYKNVPIMGSKYYRKHVIESSTEIIQVVKNLTHLPEDLSLAELFPTLPPLPQTTLKPRRATRLPYFVSDHILSSIKARRAKGRAMLPSSDYSPLPYGIDYRAYQGPKSLYSKLRFQSDSSENIGTTQKNLVLHVPDAEISDTGRASEIYRFVGRKPRPTTTKPKFFSESSIDESSSALVSVISFFKSLLGNLPE</sequence>